<dbReference type="InterPro" id="IPR002018">
    <property type="entry name" value="CarbesteraseB"/>
</dbReference>
<feature type="region of interest" description="Disordered" evidence="1">
    <location>
        <begin position="676"/>
        <end position="705"/>
    </location>
</feature>
<feature type="compositionally biased region" description="Low complexity" evidence="1">
    <location>
        <begin position="372"/>
        <end position="397"/>
    </location>
</feature>
<keyword evidence="4" id="KW-1185">Reference proteome</keyword>
<dbReference type="Proteomes" id="UP000807306">
    <property type="component" value="Unassembled WGS sequence"/>
</dbReference>
<feature type="domain" description="Carboxylesterase type B" evidence="2">
    <location>
        <begin position="20"/>
        <end position="258"/>
    </location>
</feature>
<dbReference type="PANTHER" id="PTHR43142:SF5">
    <property type="entry name" value="CARBOXYLIC ESTER HYDROLASE"/>
    <property type="match status" value="1"/>
</dbReference>
<feature type="region of interest" description="Disordered" evidence="1">
    <location>
        <begin position="324"/>
        <end position="348"/>
    </location>
</feature>
<keyword evidence="3" id="KW-0378">Hydrolase</keyword>
<evidence type="ECO:0000256" key="1">
    <source>
        <dbReference type="SAM" id="MobiDB-lite"/>
    </source>
</evidence>
<protein>
    <submittedName>
        <fullName evidence="3">Alpha/Beta hydrolase protein</fullName>
    </submittedName>
</protein>
<dbReference type="OrthoDB" id="3200163at2759"/>
<dbReference type="SUPFAM" id="SSF53474">
    <property type="entry name" value="alpha/beta-Hydrolases"/>
    <property type="match status" value="1"/>
</dbReference>
<organism evidence="3 4">
    <name type="scientific">Crepidotus variabilis</name>
    <dbReference type="NCBI Taxonomy" id="179855"/>
    <lineage>
        <taxon>Eukaryota</taxon>
        <taxon>Fungi</taxon>
        <taxon>Dikarya</taxon>
        <taxon>Basidiomycota</taxon>
        <taxon>Agaricomycotina</taxon>
        <taxon>Agaricomycetes</taxon>
        <taxon>Agaricomycetidae</taxon>
        <taxon>Agaricales</taxon>
        <taxon>Agaricineae</taxon>
        <taxon>Crepidotaceae</taxon>
        <taxon>Crepidotus</taxon>
    </lineage>
</organism>
<accession>A0A9P6EEK3</accession>
<dbReference type="InterPro" id="IPR029058">
    <property type="entry name" value="AB_hydrolase_fold"/>
</dbReference>
<evidence type="ECO:0000259" key="2">
    <source>
        <dbReference type="Pfam" id="PF00135"/>
    </source>
</evidence>
<evidence type="ECO:0000313" key="4">
    <source>
        <dbReference type="Proteomes" id="UP000807306"/>
    </source>
</evidence>
<dbReference type="PANTHER" id="PTHR43142">
    <property type="entry name" value="CARBOXYLIC ESTER HYDROLASE"/>
    <property type="match status" value="1"/>
</dbReference>
<reference evidence="3" key="1">
    <citation type="submission" date="2020-11" db="EMBL/GenBank/DDBJ databases">
        <authorList>
            <consortium name="DOE Joint Genome Institute"/>
            <person name="Ahrendt S."/>
            <person name="Riley R."/>
            <person name="Andreopoulos W."/>
            <person name="Labutti K."/>
            <person name="Pangilinan J."/>
            <person name="Ruiz-Duenas F.J."/>
            <person name="Barrasa J.M."/>
            <person name="Sanchez-Garcia M."/>
            <person name="Camarero S."/>
            <person name="Miyauchi S."/>
            <person name="Serrano A."/>
            <person name="Linde D."/>
            <person name="Babiker R."/>
            <person name="Drula E."/>
            <person name="Ayuso-Fernandez I."/>
            <person name="Pacheco R."/>
            <person name="Padilla G."/>
            <person name="Ferreira P."/>
            <person name="Barriuso J."/>
            <person name="Kellner H."/>
            <person name="Castanera R."/>
            <person name="Alfaro M."/>
            <person name="Ramirez L."/>
            <person name="Pisabarro A.G."/>
            <person name="Kuo A."/>
            <person name="Tritt A."/>
            <person name="Lipzen A."/>
            <person name="He G."/>
            <person name="Yan M."/>
            <person name="Ng V."/>
            <person name="Cullen D."/>
            <person name="Martin F."/>
            <person name="Rosso M.-N."/>
            <person name="Henrissat B."/>
            <person name="Hibbett D."/>
            <person name="Martinez A.T."/>
            <person name="Grigoriev I.V."/>
        </authorList>
    </citation>
    <scope>NUCLEOTIDE SEQUENCE</scope>
    <source>
        <strain evidence="3">CBS 506.95</strain>
    </source>
</reference>
<dbReference type="AlphaFoldDB" id="A0A9P6EEK3"/>
<proteinExistence type="predicted"/>
<dbReference type="Gene3D" id="3.40.50.1820">
    <property type="entry name" value="alpha/beta hydrolase"/>
    <property type="match status" value="2"/>
</dbReference>
<dbReference type="EMBL" id="MU157861">
    <property type="protein sequence ID" value="KAF9527487.1"/>
    <property type="molecule type" value="Genomic_DNA"/>
</dbReference>
<dbReference type="Pfam" id="PF00135">
    <property type="entry name" value="COesterase"/>
    <property type="match status" value="1"/>
</dbReference>
<evidence type="ECO:0000313" key="3">
    <source>
        <dbReference type="EMBL" id="KAF9527487.1"/>
    </source>
</evidence>
<sequence>MACEDLAPVLIHRGLNTTFNGSVNRRSTTDAQIHQYLGIKYASIPARFRQSHLCAAGSYPSETDASKYGPICPQLRKSRTPDELLFGIPLDEIPTQSLKQDEFECLNLNITRPAGLTQDSHVPVMLWIHGGGDAGSGSEWYYDGGAIVRKSILDNKPIIFVSINFRLGLLGFAASNIIRDDNKSVGDEGAGNYGLRDQRRAMEWLHHHIGDFGGDASNITVIGSGSGAADIVCHLLSKSNISKPLFARTIIQSPIFEPILQDVSSAGWHLSRVMSALQASNIDKFRKIEVEKLLGLGQSLRAVDDGVWFREGWQSWFSPKESAHEHHHTRESRMQHPSPTWQRPGRAGGMGVCSSGILSPIFAASRDKSRSRSGVRGASSHTPSTPLSPTSAASTTPPLQPIMIGDCAADSLLWSLPISLWTASGVVRRLKAVCQSLSKTSGILRAYDIGSGTSDEEIFDRVLELVDDARIKWPTDMFAEAILRDAEEKGGENAKKGRIWRYVFDQEGPARGLPHHGSDLMYLFDWRPASLGLGALGSTESQSTPGPDMFWDGPFDVDEDDEEVEKAVVSHQPPSLSSLSLEAALAVAAEAAAAAAIGTAPKIDPHTLASSIVSSGGLSAASRNSSGSTLASNLAPISEDSEWLITAVDRYSYARVRDTMQEKWLSFAHGESPWTSWTGHKHDEPQTPHHQPHSMDSPTTPSALHTHFNTSLSIRNPEKVFVFGPEGETGERTGAIFEGRRRRTVWAEVLAPLGWNLVQKFGVELSRGPAGADRAR</sequence>
<gene>
    <name evidence="3" type="ORF">CPB83DRAFT_398420</name>
</gene>
<dbReference type="GO" id="GO:0016787">
    <property type="term" value="F:hydrolase activity"/>
    <property type="evidence" value="ECO:0007669"/>
    <property type="project" value="UniProtKB-KW"/>
</dbReference>
<feature type="region of interest" description="Disordered" evidence="1">
    <location>
        <begin position="364"/>
        <end position="398"/>
    </location>
</feature>
<comment type="caution">
    <text evidence="3">The sequence shown here is derived from an EMBL/GenBank/DDBJ whole genome shotgun (WGS) entry which is preliminary data.</text>
</comment>
<name>A0A9P6EEK3_9AGAR</name>
<feature type="compositionally biased region" description="Polar residues" evidence="1">
    <location>
        <begin position="694"/>
        <end position="705"/>
    </location>
</feature>